<evidence type="ECO:0000313" key="1">
    <source>
        <dbReference type="EMBL" id="KAF9685383.1"/>
    </source>
</evidence>
<dbReference type="EMBL" id="JADGMS010000003">
    <property type="protein sequence ID" value="KAF9685383.1"/>
    <property type="molecule type" value="Genomic_DNA"/>
</dbReference>
<organism evidence="1 2">
    <name type="scientific">Salix dunnii</name>
    <dbReference type="NCBI Taxonomy" id="1413687"/>
    <lineage>
        <taxon>Eukaryota</taxon>
        <taxon>Viridiplantae</taxon>
        <taxon>Streptophyta</taxon>
        <taxon>Embryophyta</taxon>
        <taxon>Tracheophyta</taxon>
        <taxon>Spermatophyta</taxon>
        <taxon>Magnoliopsida</taxon>
        <taxon>eudicotyledons</taxon>
        <taxon>Gunneridae</taxon>
        <taxon>Pentapetalae</taxon>
        <taxon>rosids</taxon>
        <taxon>fabids</taxon>
        <taxon>Malpighiales</taxon>
        <taxon>Salicaceae</taxon>
        <taxon>Saliceae</taxon>
        <taxon>Salix</taxon>
    </lineage>
</organism>
<keyword evidence="2" id="KW-1185">Reference proteome</keyword>
<protein>
    <submittedName>
        <fullName evidence="1">Uncharacterized protein</fullName>
    </submittedName>
</protein>
<proteinExistence type="predicted"/>
<name>A0A835KBC7_9ROSI</name>
<sequence length="117" mass="13239">MRSIDVVDREEGSGRSKEWDGFDSFVLTREGRRRWLGSGFSYLAAVAAPVHKNAGGEHQTFREHLVCLAREARALEPMEWVEAGKLQRGVIVTMSKATNTESWNFNTEIDREVVEKG</sequence>
<gene>
    <name evidence="1" type="ORF">SADUNF_Sadunf03G0048800</name>
</gene>
<comment type="caution">
    <text evidence="1">The sequence shown here is derived from an EMBL/GenBank/DDBJ whole genome shotgun (WGS) entry which is preliminary data.</text>
</comment>
<reference evidence="1 2" key="1">
    <citation type="submission" date="2020-10" db="EMBL/GenBank/DDBJ databases">
        <title>Plant Genome Project.</title>
        <authorList>
            <person name="Zhang R.-G."/>
        </authorList>
    </citation>
    <scope>NUCLEOTIDE SEQUENCE [LARGE SCALE GENOMIC DNA]</scope>
    <source>
        <strain evidence="1">FAFU-HL-1</strain>
        <tissue evidence="1">Leaf</tissue>
    </source>
</reference>
<dbReference type="Proteomes" id="UP000657918">
    <property type="component" value="Unassembled WGS sequence"/>
</dbReference>
<dbReference type="AlphaFoldDB" id="A0A835KBC7"/>
<evidence type="ECO:0000313" key="2">
    <source>
        <dbReference type="Proteomes" id="UP000657918"/>
    </source>
</evidence>
<dbReference type="OrthoDB" id="1806at2759"/>
<accession>A0A835KBC7</accession>